<dbReference type="Proteomes" id="UP000887578">
    <property type="component" value="Unplaced"/>
</dbReference>
<organism evidence="1 2">
    <name type="scientific">Panagrolaimus davidi</name>
    <dbReference type="NCBI Taxonomy" id="227884"/>
    <lineage>
        <taxon>Eukaryota</taxon>
        <taxon>Metazoa</taxon>
        <taxon>Ecdysozoa</taxon>
        <taxon>Nematoda</taxon>
        <taxon>Chromadorea</taxon>
        <taxon>Rhabditida</taxon>
        <taxon>Tylenchina</taxon>
        <taxon>Panagrolaimomorpha</taxon>
        <taxon>Panagrolaimoidea</taxon>
        <taxon>Panagrolaimidae</taxon>
        <taxon>Panagrolaimus</taxon>
    </lineage>
</organism>
<keyword evidence="1" id="KW-1185">Reference proteome</keyword>
<protein>
    <submittedName>
        <fullName evidence="2">Uncharacterized protein</fullName>
    </submittedName>
</protein>
<name>A0A914P9Q2_9BILA</name>
<dbReference type="AlphaFoldDB" id="A0A914P9Q2"/>
<reference evidence="2" key="1">
    <citation type="submission" date="2022-11" db="UniProtKB">
        <authorList>
            <consortium name="WormBaseParasite"/>
        </authorList>
    </citation>
    <scope>IDENTIFICATION</scope>
</reference>
<accession>A0A914P9Q2</accession>
<sequence length="109" mass="13038">MRDKPVSVHIDPFCAENGISRFGQVFNAWEYNKTENLSREDLIRFDYLLFGNTTTEYLRSELMANFSSTHKEYFATEGFHRVKYRKFKQLPLPYPVFDFKEKVIVLKKL</sequence>
<evidence type="ECO:0000313" key="1">
    <source>
        <dbReference type="Proteomes" id="UP000887578"/>
    </source>
</evidence>
<evidence type="ECO:0000313" key="2">
    <source>
        <dbReference type="WBParaSite" id="PDA_v2.g14792.t1"/>
    </source>
</evidence>
<dbReference type="WBParaSite" id="PDA_v2.g14792.t1">
    <property type="protein sequence ID" value="PDA_v2.g14792.t1"/>
    <property type="gene ID" value="PDA_v2.g14792"/>
</dbReference>
<proteinExistence type="predicted"/>